<dbReference type="AlphaFoldDB" id="A0A4S8VY68"/>
<dbReference type="PROSITE" id="PS00463">
    <property type="entry name" value="ZN2_CY6_FUNGAL_1"/>
    <property type="match status" value="1"/>
</dbReference>
<organism evidence="6 7">
    <name type="scientific">Aureobasidium pullulans</name>
    <name type="common">Black yeast</name>
    <name type="synonym">Pullularia pullulans</name>
    <dbReference type="NCBI Taxonomy" id="5580"/>
    <lineage>
        <taxon>Eukaryota</taxon>
        <taxon>Fungi</taxon>
        <taxon>Dikarya</taxon>
        <taxon>Ascomycota</taxon>
        <taxon>Pezizomycotina</taxon>
        <taxon>Dothideomycetes</taxon>
        <taxon>Dothideomycetidae</taxon>
        <taxon>Dothideales</taxon>
        <taxon>Saccotheciaceae</taxon>
        <taxon>Aureobasidium</taxon>
    </lineage>
</organism>
<keyword evidence="1" id="KW-0479">Metal-binding</keyword>
<feature type="domain" description="Zn(2)-C6 fungal-type" evidence="5">
    <location>
        <begin position="25"/>
        <end position="55"/>
    </location>
</feature>
<dbReference type="SMART" id="SM00066">
    <property type="entry name" value="GAL4"/>
    <property type="match status" value="1"/>
</dbReference>
<dbReference type="EMBL" id="QZAJ01000159">
    <property type="protein sequence ID" value="THW15560.1"/>
    <property type="molecule type" value="Genomic_DNA"/>
</dbReference>
<evidence type="ECO:0000256" key="2">
    <source>
        <dbReference type="ARBA" id="ARBA00023242"/>
    </source>
</evidence>
<feature type="region of interest" description="Disordered" evidence="4">
    <location>
        <begin position="1"/>
        <end position="22"/>
    </location>
</feature>
<evidence type="ECO:0000256" key="3">
    <source>
        <dbReference type="SAM" id="Coils"/>
    </source>
</evidence>
<name>A0A4S8VY68_AURPU</name>
<reference evidence="6 7" key="1">
    <citation type="submission" date="2018-10" db="EMBL/GenBank/DDBJ databases">
        <title>Fifty Aureobasidium pullulans genomes reveal a recombining polyextremotolerant generalist.</title>
        <authorList>
            <person name="Gostincar C."/>
            <person name="Turk M."/>
            <person name="Zajc J."/>
            <person name="Gunde-Cimerman N."/>
        </authorList>
    </citation>
    <scope>NUCLEOTIDE SEQUENCE [LARGE SCALE GENOMIC DNA]</scope>
    <source>
        <strain evidence="6 7">EXF-11318</strain>
    </source>
</reference>
<gene>
    <name evidence="6" type="ORF">D6D24_04888</name>
</gene>
<dbReference type="GO" id="GO:0003677">
    <property type="term" value="F:DNA binding"/>
    <property type="evidence" value="ECO:0007669"/>
    <property type="project" value="InterPro"/>
</dbReference>
<dbReference type="GO" id="GO:0000981">
    <property type="term" value="F:DNA-binding transcription factor activity, RNA polymerase II-specific"/>
    <property type="evidence" value="ECO:0007669"/>
    <property type="project" value="InterPro"/>
</dbReference>
<dbReference type="InterPro" id="IPR050987">
    <property type="entry name" value="AtrR-like"/>
</dbReference>
<dbReference type="GO" id="GO:0006351">
    <property type="term" value="P:DNA-templated transcription"/>
    <property type="evidence" value="ECO:0007669"/>
    <property type="project" value="InterPro"/>
</dbReference>
<evidence type="ECO:0000256" key="1">
    <source>
        <dbReference type="ARBA" id="ARBA00022723"/>
    </source>
</evidence>
<evidence type="ECO:0000259" key="5">
    <source>
        <dbReference type="PROSITE" id="PS50048"/>
    </source>
</evidence>
<evidence type="ECO:0000313" key="7">
    <source>
        <dbReference type="Proteomes" id="UP000308014"/>
    </source>
</evidence>
<dbReference type="SUPFAM" id="SSF57701">
    <property type="entry name" value="Zn2/Cys6 DNA-binding domain"/>
    <property type="match status" value="1"/>
</dbReference>
<accession>A0A4S8VY68</accession>
<dbReference type="Pfam" id="PF00172">
    <property type="entry name" value="Zn_clus"/>
    <property type="match status" value="1"/>
</dbReference>
<dbReference type="PANTHER" id="PTHR46910:SF25">
    <property type="entry name" value="ABC-TRANSPORTER-REGULATING TRANSCRIPTION FACTOR"/>
    <property type="match status" value="1"/>
</dbReference>
<dbReference type="GO" id="GO:0008270">
    <property type="term" value="F:zinc ion binding"/>
    <property type="evidence" value="ECO:0007669"/>
    <property type="project" value="InterPro"/>
</dbReference>
<comment type="caution">
    <text evidence="6">The sequence shown here is derived from an EMBL/GenBank/DDBJ whole genome shotgun (WGS) entry which is preliminary data.</text>
</comment>
<dbReference type="CDD" id="cd00067">
    <property type="entry name" value="GAL4"/>
    <property type="match status" value="1"/>
</dbReference>
<protein>
    <recommendedName>
        <fullName evidence="5">Zn(2)-C6 fungal-type domain-containing protein</fullName>
    </recommendedName>
</protein>
<dbReference type="Gene3D" id="4.10.240.10">
    <property type="entry name" value="Zn(2)-C6 fungal-type DNA-binding domain"/>
    <property type="match status" value="1"/>
</dbReference>
<dbReference type="PANTHER" id="PTHR46910">
    <property type="entry name" value="TRANSCRIPTION FACTOR PDR1"/>
    <property type="match status" value="1"/>
</dbReference>
<dbReference type="InterPro" id="IPR036864">
    <property type="entry name" value="Zn2-C6_fun-type_DNA-bd_sf"/>
</dbReference>
<dbReference type="PROSITE" id="PS50048">
    <property type="entry name" value="ZN2_CY6_FUNGAL_2"/>
    <property type="match status" value="1"/>
</dbReference>
<keyword evidence="3" id="KW-0175">Coiled coil</keyword>
<feature type="coiled-coil region" evidence="3">
    <location>
        <begin position="64"/>
        <end position="91"/>
    </location>
</feature>
<evidence type="ECO:0000256" key="4">
    <source>
        <dbReference type="SAM" id="MobiDB-lite"/>
    </source>
</evidence>
<dbReference type="CDD" id="cd12148">
    <property type="entry name" value="fungal_TF_MHR"/>
    <property type="match status" value="1"/>
</dbReference>
<proteinExistence type="predicted"/>
<sequence>MPSSRDSCSDAEQSRPQKRRRIERACDRCKAKKTRCDGKQPACMRCDNQDAKCVYGEVGKRGKGKTLKEHVRSLEERLAKMEALLIANARQSRASKSGEAADGLPMPAPTLSTDGNGISDADHHALATDNETWASPSHTMERVQKPVNNEESLLSGLPPSIPGAHVTKEDVDALRDNLVQRLPRMQTFMVLPPTYEIFSMVEIYLDDMNAFLPIFHPPSLRMLCRRGMMKSDKPDPLWWACINVIIATTMQSRSTDDGFQKVSEFSWAFFKNAFSVYDDIMSSEPSILGLQVLLAMAAYLGRTTDLRMAMLLSSTCVHMARLLGLDKESHIVGMPQAESEQRKRLIWIVFVLDAFIRIKANQPLILSAGCIEVGIPDQAPADRLGYFKISGTEQSVNVFDLMIKITAIRSEIYSYLNISTKQALRSPEAQDFIISMQGRVSTWTTELPIDYRPEGTIMVLDLSILILHLTYYDCVTRLRTLVEQSTVPQESNQIGTEEQRAHIARCILDLIRSSNSIPFVYIWQPLQDMFAATIELTSNVIARPASEHALANVKAISSFVRFLETLKYKKGCDLTRLLNGCTILEKVAKGAVMGEQSTHYEAVRFLFSCSPGHRLLAQALLTNLPKLDAVCQAASANVFAQSEQRPRNIPLLAPDCMVPSTYNFGPSPSDSSLVDTMRAVYSDVVA</sequence>
<keyword evidence="2" id="KW-0539">Nucleus</keyword>
<dbReference type="InterPro" id="IPR001138">
    <property type="entry name" value="Zn2Cys6_DnaBD"/>
</dbReference>
<dbReference type="Proteomes" id="UP000308014">
    <property type="component" value="Unassembled WGS sequence"/>
</dbReference>
<dbReference type="Pfam" id="PF04082">
    <property type="entry name" value="Fungal_trans"/>
    <property type="match status" value="1"/>
</dbReference>
<dbReference type="InterPro" id="IPR007219">
    <property type="entry name" value="XnlR_reg_dom"/>
</dbReference>
<evidence type="ECO:0000313" key="6">
    <source>
        <dbReference type="EMBL" id="THW15560.1"/>
    </source>
</evidence>